<dbReference type="GO" id="GO:0006432">
    <property type="term" value="P:phenylalanyl-tRNA aminoacylation"/>
    <property type="evidence" value="ECO:0007669"/>
    <property type="project" value="InterPro"/>
</dbReference>
<keyword evidence="1 9" id="KW-0436">Ligase</keyword>
<dbReference type="Pfam" id="PF02912">
    <property type="entry name" value="Phe_tRNA-synt_N"/>
    <property type="match status" value="1"/>
</dbReference>
<dbReference type="GO" id="GO:0005524">
    <property type="term" value="F:ATP binding"/>
    <property type="evidence" value="ECO:0007669"/>
    <property type="project" value="UniProtKB-KW"/>
</dbReference>
<name>A0A2M7XHH7_9BACT</name>
<evidence type="ECO:0000313" key="9">
    <source>
        <dbReference type="EMBL" id="PJA47322.1"/>
    </source>
</evidence>
<keyword evidence="3" id="KW-0067">ATP-binding</keyword>
<feature type="domain" description="Phenylalanyl-tRNA synthetase" evidence="7">
    <location>
        <begin position="93"/>
        <end position="262"/>
    </location>
</feature>
<dbReference type="GO" id="GO:0000049">
    <property type="term" value="F:tRNA binding"/>
    <property type="evidence" value="ECO:0007669"/>
    <property type="project" value="InterPro"/>
</dbReference>
<keyword evidence="2" id="KW-0547">Nucleotide-binding</keyword>
<evidence type="ECO:0000256" key="2">
    <source>
        <dbReference type="ARBA" id="ARBA00022741"/>
    </source>
</evidence>
<keyword evidence="5" id="KW-0030">Aminoacyl-tRNA synthetase</keyword>
<dbReference type="GO" id="GO:0004826">
    <property type="term" value="F:phenylalanine-tRNA ligase activity"/>
    <property type="evidence" value="ECO:0007669"/>
    <property type="project" value="UniProtKB-EC"/>
</dbReference>
<feature type="domain" description="Phenylalanine-tRNA ligase class II N-terminal" evidence="8">
    <location>
        <begin position="25"/>
        <end position="88"/>
    </location>
</feature>
<dbReference type="SUPFAM" id="SSF46589">
    <property type="entry name" value="tRNA-binding arm"/>
    <property type="match status" value="1"/>
</dbReference>
<keyword evidence="4" id="KW-0648">Protein biosynthesis</keyword>
<evidence type="ECO:0000256" key="4">
    <source>
        <dbReference type="ARBA" id="ARBA00022917"/>
    </source>
</evidence>
<feature type="coiled-coil region" evidence="6">
    <location>
        <begin position="36"/>
        <end position="67"/>
    </location>
</feature>
<protein>
    <submittedName>
        <fullName evidence="9">Phenylalanine--tRNA ligase subunit alpha</fullName>
        <ecNumber evidence="9">6.1.1.20</ecNumber>
    </submittedName>
</protein>
<dbReference type="InterPro" id="IPR010978">
    <property type="entry name" value="tRNA-bd_arm"/>
</dbReference>
<proteinExistence type="predicted"/>
<organism evidence="9 10">
    <name type="scientific">Candidatus Uhrbacteria bacterium CG_4_9_14_3_um_filter_36_7</name>
    <dbReference type="NCBI Taxonomy" id="1975033"/>
    <lineage>
        <taxon>Bacteria</taxon>
        <taxon>Candidatus Uhriibacteriota</taxon>
    </lineage>
</organism>
<gene>
    <name evidence="9" type="primary">pheS</name>
    <name evidence="9" type="ORF">CO172_02025</name>
</gene>
<dbReference type="Proteomes" id="UP000229749">
    <property type="component" value="Unassembled WGS sequence"/>
</dbReference>
<dbReference type="AlphaFoldDB" id="A0A2M7XHH7"/>
<dbReference type="EC" id="6.1.1.20" evidence="9"/>
<dbReference type="EMBL" id="PFWS01000031">
    <property type="protein sequence ID" value="PJA47322.1"/>
    <property type="molecule type" value="Genomic_DNA"/>
</dbReference>
<evidence type="ECO:0000256" key="3">
    <source>
        <dbReference type="ARBA" id="ARBA00022840"/>
    </source>
</evidence>
<evidence type="ECO:0000256" key="1">
    <source>
        <dbReference type="ARBA" id="ARBA00022598"/>
    </source>
</evidence>
<dbReference type="Gene3D" id="3.30.930.10">
    <property type="entry name" value="Bira Bifunctional Protein, Domain 2"/>
    <property type="match status" value="1"/>
</dbReference>
<evidence type="ECO:0000256" key="6">
    <source>
        <dbReference type="SAM" id="Coils"/>
    </source>
</evidence>
<sequence length="262" mass="31103">MRQQFEKIKKEFEENLHSLKDFFVLEDIRTKFLGRKGELSNLMKQLKDVAEEERRELGKIANEIKETMEYAFLKKQQELEISLKQERLKNEWIDITAPGKFPLEGHLHPVTQAMNEITDIFSRIGFIRVQVPEIDWDYYTFEALNMPKDHPARDNWETFFVDLPTGEKGKIVAVPHISNMQVRIMEAWGAPLRALYIGRAYRRQNDPSHLPIHHQFEILMVDEGVTLANLKGVIEYFVHEYFGADRQIRYRPHHFRFTEPSF</sequence>
<dbReference type="SUPFAM" id="SSF55681">
    <property type="entry name" value="Class II aaRS and biotin synthetases"/>
    <property type="match status" value="1"/>
</dbReference>
<dbReference type="InterPro" id="IPR004188">
    <property type="entry name" value="Phe-tRNA_ligase_II_N"/>
</dbReference>
<dbReference type="InterPro" id="IPR002319">
    <property type="entry name" value="Phenylalanyl-tRNA_Synthase"/>
</dbReference>
<dbReference type="GO" id="GO:0005737">
    <property type="term" value="C:cytoplasm"/>
    <property type="evidence" value="ECO:0007669"/>
    <property type="project" value="InterPro"/>
</dbReference>
<dbReference type="InterPro" id="IPR045864">
    <property type="entry name" value="aa-tRNA-synth_II/BPL/LPL"/>
</dbReference>
<evidence type="ECO:0000313" key="10">
    <source>
        <dbReference type="Proteomes" id="UP000229749"/>
    </source>
</evidence>
<evidence type="ECO:0000259" key="7">
    <source>
        <dbReference type="Pfam" id="PF01409"/>
    </source>
</evidence>
<feature type="non-terminal residue" evidence="9">
    <location>
        <position position="262"/>
    </location>
</feature>
<evidence type="ECO:0000259" key="8">
    <source>
        <dbReference type="Pfam" id="PF02912"/>
    </source>
</evidence>
<keyword evidence="6" id="KW-0175">Coiled coil</keyword>
<evidence type="ECO:0000256" key="5">
    <source>
        <dbReference type="ARBA" id="ARBA00023146"/>
    </source>
</evidence>
<dbReference type="Pfam" id="PF01409">
    <property type="entry name" value="tRNA-synt_2d"/>
    <property type="match status" value="1"/>
</dbReference>
<comment type="caution">
    <text evidence="9">The sequence shown here is derived from an EMBL/GenBank/DDBJ whole genome shotgun (WGS) entry which is preliminary data.</text>
</comment>
<reference evidence="10" key="1">
    <citation type="submission" date="2017-09" db="EMBL/GenBank/DDBJ databases">
        <title>Depth-based differentiation of microbial function through sediment-hosted aquifers and enrichment of novel symbionts in the deep terrestrial subsurface.</title>
        <authorList>
            <person name="Probst A.J."/>
            <person name="Ladd B."/>
            <person name="Jarett J.K."/>
            <person name="Geller-Mcgrath D.E."/>
            <person name="Sieber C.M.K."/>
            <person name="Emerson J.B."/>
            <person name="Anantharaman K."/>
            <person name="Thomas B.C."/>
            <person name="Malmstrom R."/>
            <person name="Stieglmeier M."/>
            <person name="Klingl A."/>
            <person name="Woyke T."/>
            <person name="Ryan C.M."/>
            <person name="Banfield J.F."/>
        </authorList>
    </citation>
    <scope>NUCLEOTIDE SEQUENCE [LARGE SCALE GENOMIC DNA]</scope>
</reference>
<accession>A0A2M7XHH7</accession>